<protein>
    <submittedName>
        <fullName evidence="1">Uncharacterized protein</fullName>
    </submittedName>
</protein>
<accession>A0A383AH48</accession>
<dbReference type="EMBL" id="UINC01192149">
    <property type="protein sequence ID" value="SVE07147.1"/>
    <property type="molecule type" value="Genomic_DNA"/>
</dbReference>
<name>A0A383AH48_9ZZZZ</name>
<evidence type="ECO:0000313" key="1">
    <source>
        <dbReference type="EMBL" id="SVE07147.1"/>
    </source>
</evidence>
<feature type="non-terminal residue" evidence="1">
    <location>
        <position position="37"/>
    </location>
</feature>
<gene>
    <name evidence="1" type="ORF">METZ01_LOCUS460001</name>
</gene>
<sequence length="37" mass="4219">MRVIFILGMLVPLVVMADEYSKPVASDYPKNVYWGDT</sequence>
<organism evidence="1">
    <name type="scientific">marine metagenome</name>
    <dbReference type="NCBI Taxonomy" id="408172"/>
    <lineage>
        <taxon>unclassified sequences</taxon>
        <taxon>metagenomes</taxon>
        <taxon>ecological metagenomes</taxon>
    </lineage>
</organism>
<reference evidence="1" key="1">
    <citation type="submission" date="2018-05" db="EMBL/GenBank/DDBJ databases">
        <authorList>
            <person name="Lanie J.A."/>
            <person name="Ng W.-L."/>
            <person name="Kazmierczak K.M."/>
            <person name="Andrzejewski T.M."/>
            <person name="Davidsen T.M."/>
            <person name="Wayne K.J."/>
            <person name="Tettelin H."/>
            <person name="Glass J.I."/>
            <person name="Rusch D."/>
            <person name="Podicherti R."/>
            <person name="Tsui H.-C.T."/>
            <person name="Winkler M.E."/>
        </authorList>
    </citation>
    <scope>NUCLEOTIDE SEQUENCE</scope>
</reference>
<proteinExistence type="predicted"/>
<dbReference type="AlphaFoldDB" id="A0A383AH48"/>